<proteinExistence type="predicted"/>
<reference evidence="1 2" key="1">
    <citation type="journal article" date="2016" name="Nat. Commun.">
        <title>Thousands of microbial genomes shed light on interconnected biogeochemical processes in an aquifer system.</title>
        <authorList>
            <person name="Anantharaman K."/>
            <person name="Brown C.T."/>
            <person name="Hug L.A."/>
            <person name="Sharon I."/>
            <person name="Castelle C.J."/>
            <person name="Probst A.J."/>
            <person name="Thomas B.C."/>
            <person name="Singh A."/>
            <person name="Wilkins M.J."/>
            <person name="Karaoz U."/>
            <person name="Brodie E.L."/>
            <person name="Williams K.H."/>
            <person name="Hubbard S.S."/>
            <person name="Banfield J.F."/>
        </authorList>
    </citation>
    <scope>NUCLEOTIDE SEQUENCE [LARGE SCALE GENOMIC DNA]</scope>
</reference>
<evidence type="ECO:0000313" key="1">
    <source>
        <dbReference type="EMBL" id="OGG58991.1"/>
    </source>
</evidence>
<evidence type="ECO:0000313" key="2">
    <source>
        <dbReference type="Proteomes" id="UP000178042"/>
    </source>
</evidence>
<dbReference type="InterPro" id="IPR036390">
    <property type="entry name" value="WH_DNA-bd_sf"/>
</dbReference>
<dbReference type="Proteomes" id="UP000178042">
    <property type="component" value="Unassembled WGS sequence"/>
</dbReference>
<protein>
    <recommendedName>
        <fullName evidence="3">HTH arsR-type domain-containing protein</fullName>
    </recommendedName>
</protein>
<accession>A0A1F6DCA5</accession>
<gene>
    <name evidence="1" type="ORF">A3C86_01235</name>
</gene>
<dbReference type="InterPro" id="IPR036388">
    <property type="entry name" value="WH-like_DNA-bd_sf"/>
</dbReference>
<name>A0A1F6DCA5_9BACT</name>
<dbReference type="Gene3D" id="1.10.10.10">
    <property type="entry name" value="Winged helix-like DNA-binding domain superfamily/Winged helix DNA-binding domain"/>
    <property type="match status" value="1"/>
</dbReference>
<dbReference type="SUPFAM" id="SSF46785">
    <property type="entry name" value="Winged helix' DNA-binding domain"/>
    <property type="match status" value="1"/>
</dbReference>
<organism evidence="1 2">
    <name type="scientific">Candidatus Kaiserbacteria bacterium RIFCSPHIGHO2_02_FULL_49_16</name>
    <dbReference type="NCBI Taxonomy" id="1798490"/>
    <lineage>
        <taxon>Bacteria</taxon>
        <taxon>Candidatus Kaiseribacteriota</taxon>
    </lineage>
</organism>
<dbReference type="EMBL" id="MFLD01000031">
    <property type="protein sequence ID" value="OGG58991.1"/>
    <property type="molecule type" value="Genomic_DNA"/>
</dbReference>
<sequence length="216" mass="24467">MGEDFLVAFLGNQSRAKLVRVFIFNQSDKSDPLTVVQLAKRAGLSTQSTNREIKILEKLGIIKRGKDVVQAKKKGKGARGKKTSHGAKQENSWFLDPEFKYLRALSSFVHEISPIRYNHILDVLKNTGRLSVVIASGCFMGDVTRPVDLIVVADNLNENRLENAIRSLEPLYGREIRYSTFGTMEFSYRLTIQDHLIRDILDYPNMILLDRAGVLK</sequence>
<comment type="caution">
    <text evidence="1">The sequence shown here is derived from an EMBL/GenBank/DDBJ whole genome shotgun (WGS) entry which is preliminary data.</text>
</comment>
<dbReference type="AlphaFoldDB" id="A0A1F6DCA5"/>
<evidence type="ECO:0008006" key="3">
    <source>
        <dbReference type="Google" id="ProtNLM"/>
    </source>
</evidence>